<feature type="compositionally biased region" description="Acidic residues" evidence="1">
    <location>
        <begin position="56"/>
        <end position="66"/>
    </location>
</feature>
<feature type="compositionally biased region" description="Basic and acidic residues" evidence="1">
    <location>
        <begin position="45"/>
        <end position="55"/>
    </location>
</feature>
<dbReference type="Proteomes" id="UP000623129">
    <property type="component" value="Unassembled WGS sequence"/>
</dbReference>
<feature type="compositionally biased region" description="Basic and acidic residues" evidence="1">
    <location>
        <begin position="67"/>
        <end position="80"/>
    </location>
</feature>
<proteinExistence type="predicted"/>
<reference evidence="2" key="1">
    <citation type="submission" date="2020-01" db="EMBL/GenBank/DDBJ databases">
        <title>Genome sequence of Kobresia littledalei, the first chromosome-level genome in the family Cyperaceae.</title>
        <authorList>
            <person name="Qu G."/>
        </authorList>
    </citation>
    <scope>NUCLEOTIDE SEQUENCE</scope>
    <source>
        <strain evidence="2">C.B.Clarke</strain>
        <tissue evidence="2">Leaf</tissue>
    </source>
</reference>
<sequence length="95" mass="10050">MRPKGMSATSSAWSSEVANLLHVRSAAENSSPGGFWSARIKYPIGDRGERSRGGGEEGDVEPETEGGEIREFGWEKHEEIVSGGAGGGVERASVM</sequence>
<keyword evidence="3" id="KW-1185">Reference proteome</keyword>
<comment type="caution">
    <text evidence="2">The sequence shown here is derived from an EMBL/GenBank/DDBJ whole genome shotgun (WGS) entry which is preliminary data.</text>
</comment>
<protein>
    <submittedName>
        <fullName evidence="2">Uncharacterized protein</fullName>
    </submittedName>
</protein>
<feature type="region of interest" description="Disordered" evidence="1">
    <location>
        <begin position="45"/>
        <end position="95"/>
    </location>
</feature>
<name>A0A833VVB0_9POAL</name>
<gene>
    <name evidence="2" type="ORF">FCM35_KLT21253</name>
</gene>
<evidence type="ECO:0000313" key="3">
    <source>
        <dbReference type="Proteomes" id="UP000623129"/>
    </source>
</evidence>
<dbReference type="AlphaFoldDB" id="A0A833VVB0"/>
<evidence type="ECO:0000313" key="2">
    <source>
        <dbReference type="EMBL" id="KAF3334649.1"/>
    </source>
</evidence>
<evidence type="ECO:0000256" key="1">
    <source>
        <dbReference type="SAM" id="MobiDB-lite"/>
    </source>
</evidence>
<accession>A0A833VVB0</accession>
<organism evidence="2 3">
    <name type="scientific">Carex littledalei</name>
    <dbReference type="NCBI Taxonomy" id="544730"/>
    <lineage>
        <taxon>Eukaryota</taxon>
        <taxon>Viridiplantae</taxon>
        <taxon>Streptophyta</taxon>
        <taxon>Embryophyta</taxon>
        <taxon>Tracheophyta</taxon>
        <taxon>Spermatophyta</taxon>
        <taxon>Magnoliopsida</taxon>
        <taxon>Liliopsida</taxon>
        <taxon>Poales</taxon>
        <taxon>Cyperaceae</taxon>
        <taxon>Cyperoideae</taxon>
        <taxon>Cariceae</taxon>
        <taxon>Carex</taxon>
        <taxon>Carex subgen. Euthyceras</taxon>
    </lineage>
</organism>
<dbReference type="EMBL" id="SWLB01000009">
    <property type="protein sequence ID" value="KAF3334649.1"/>
    <property type="molecule type" value="Genomic_DNA"/>
</dbReference>